<comment type="cofactor">
    <cofactor evidence="6">
        <name>[4Fe-4S] cluster</name>
        <dbReference type="ChEBI" id="CHEBI:49883"/>
    </cofactor>
    <text evidence="6">Binds 2 [4Fe-4S] clusters.</text>
</comment>
<reference evidence="9 10" key="1">
    <citation type="submission" date="2021-09" db="EMBL/GenBank/DDBJ databases">
        <title>Lysobacter sp. 13A isolated from the river sediment.</title>
        <authorList>
            <person name="Liu H."/>
            <person name="Li S."/>
            <person name="Mao S."/>
        </authorList>
    </citation>
    <scope>NUCLEOTIDE SEQUENCE [LARGE SCALE GENOMIC DNA]</scope>
    <source>
        <strain evidence="9 10">13A</strain>
    </source>
</reference>
<proteinExistence type="predicted"/>
<organism evidence="9 10">
    <name type="scientific">Novilysobacter selenitireducens</name>
    <dbReference type="NCBI Taxonomy" id="2872639"/>
    <lineage>
        <taxon>Bacteria</taxon>
        <taxon>Pseudomonadati</taxon>
        <taxon>Pseudomonadota</taxon>
        <taxon>Gammaproteobacteria</taxon>
        <taxon>Lysobacterales</taxon>
        <taxon>Lysobacteraceae</taxon>
        <taxon>Novilysobacter</taxon>
    </lineage>
</organism>
<comment type="function">
    <text evidence="6">Component of a complex that catalyzes the oxidation of glycolate to glyoxylate.</text>
</comment>
<dbReference type="InterPro" id="IPR009051">
    <property type="entry name" value="Helical_ferredxn"/>
</dbReference>
<dbReference type="Pfam" id="PF02754">
    <property type="entry name" value="CCG"/>
    <property type="match status" value="2"/>
</dbReference>
<feature type="region of interest" description="Disordered" evidence="7">
    <location>
        <begin position="146"/>
        <end position="172"/>
    </location>
</feature>
<keyword evidence="4 6" id="KW-0408">Iron</keyword>
<evidence type="ECO:0000256" key="3">
    <source>
        <dbReference type="ARBA" id="ARBA00022737"/>
    </source>
</evidence>
<dbReference type="EMBL" id="JAINZW010000001">
    <property type="protein sequence ID" value="MBZ4038380.1"/>
    <property type="molecule type" value="Genomic_DNA"/>
</dbReference>
<dbReference type="Pfam" id="PF13183">
    <property type="entry name" value="Fer4_8"/>
    <property type="match status" value="1"/>
</dbReference>
<dbReference type="RefSeq" id="WP_223674567.1">
    <property type="nucleotide sequence ID" value="NZ_JAINZW010000001.1"/>
</dbReference>
<dbReference type="InterPro" id="IPR004017">
    <property type="entry name" value="Cys_rich_dom"/>
</dbReference>
<evidence type="ECO:0000313" key="10">
    <source>
        <dbReference type="Proteomes" id="UP001430954"/>
    </source>
</evidence>
<dbReference type="Gene3D" id="1.10.1060.10">
    <property type="entry name" value="Alpha-helical ferredoxin"/>
    <property type="match status" value="1"/>
</dbReference>
<dbReference type="InterPro" id="IPR017896">
    <property type="entry name" value="4Fe4S_Fe-S-bd"/>
</dbReference>
<feature type="domain" description="4Fe-4S ferredoxin-type" evidence="8">
    <location>
        <begin position="21"/>
        <end position="52"/>
    </location>
</feature>
<sequence>MSARPHPAAPPAGAGPAPRPADPLLALADRCVQCGLCLPSCPTYAVDRLEAESPRGRIAWVRHIAQGTLAPTPAGDAHLDHCLGCRACESVCPAGVEYGALLVEARSRQRERRAPGWLQRLMEGVAARPRMLGMLLSMYRRVPEALRRGLPPPPSPGNRTPTPAPAPVPMPSASESSISIFSGCVARPYERGLRDAVAALCAATGSTVHEPAGQTCCGALHAHGGNRAKADALAALNRQAFADQGTVLTLASGCHESVAHALAGEAETIDAIAWLASRTSALEFQPTRMKVALHLPCTQRNVVHSVAALRSLLARVPGLEVVELDAGTGCCGAAGLNMLLDRDRAAEHRAPLVHQFEDSGATLLLSANIGCRLHLAGATTAPVQHPLEFLASRLAASTPA</sequence>
<keyword evidence="10" id="KW-1185">Reference proteome</keyword>
<evidence type="ECO:0000259" key="8">
    <source>
        <dbReference type="PROSITE" id="PS51379"/>
    </source>
</evidence>
<dbReference type="PANTHER" id="PTHR32479:SF17">
    <property type="entry name" value="GLYCOLATE OXIDASE IRON-SULFUR SUBUNIT"/>
    <property type="match status" value="1"/>
</dbReference>
<evidence type="ECO:0000256" key="4">
    <source>
        <dbReference type="ARBA" id="ARBA00023004"/>
    </source>
</evidence>
<dbReference type="PROSITE" id="PS51379">
    <property type="entry name" value="4FE4S_FER_2"/>
    <property type="match status" value="2"/>
</dbReference>
<evidence type="ECO:0000256" key="2">
    <source>
        <dbReference type="ARBA" id="ARBA00022723"/>
    </source>
</evidence>
<dbReference type="EC" id="1.1.99.14" evidence="6"/>
<feature type="compositionally biased region" description="Pro residues" evidence="7">
    <location>
        <begin position="150"/>
        <end position="170"/>
    </location>
</feature>
<comment type="catalytic activity">
    <reaction evidence="6">
        <text>glycolate + A = glyoxylate + AH2</text>
        <dbReference type="Rhea" id="RHEA:21264"/>
        <dbReference type="ChEBI" id="CHEBI:13193"/>
        <dbReference type="ChEBI" id="CHEBI:17499"/>
        <dbReference type="ChEBI" id="CHEBI:29805"/>
        <dbReference type="ChEBI" id="CHEBI:36655"/>
        <dbReference type="EC" id="1.1.99.14"/>
    </reaction>
</comment>
<evidence type="ECO:0000256" key="6">
    <source>
        <dbReference type="PIRNR" id="PIRNR000139"/>
    </source>
</evidence>
<comment type="caution">
    <text evidence="9">The sequence shown here is derived from an EMBL/GenBank/DDBJ whole genome shotgun (WGS) entry which is preliminary data.</text>
</comment>
<gene>
    <name evidence="9" type="ORF">K6753_02360</name>
</gene>
<keyword evidence="5 6" id="KW-0411">Iron-sulfur</keyword>
<dbReference type="SUPFAM" id="SSF46548">
    <property type="entry name" value="alpha-helical ferredoxin"/>
    <property type="match status" value="1"/>
</dbReference>
<evidence type="ECO:0000313" key="9">
    <source>
        <dbReference type="EMBL" id="MBZ4038380.1"/>
    </source>
</evidence>
<protein>
    <recommendedName>
        <fullName evidence="6">Glycolate oxidase iron-sulfur subunit</fullName>
        <ecNumber evidence="6">1.1.99.14</ecNumber>
    </recommendedName>
</protein>
<name>A0ABS7T3C8_9GAMM</name>
<keyword evidence="2 6" id="KW-0479">Metal-binding</keyword>
<dbReference type="PIRSF" id="PIRSF000139">
    <property type="entry name" value="Glc_ox_4Fe-4S"/>
    <property type="match status" value="1"/>
</dbReference>
<dbReference type="PANTHER" id="PTHR32479">
    <property type="entry name" value="GLYCOLATE OXIDASE IRON-SULFUR SUBUNIT"/>
    <property type="match status" value="1"/>
</dbReference>
<dbReference type="PROSITE" id="PS00198">
    <property type="entry name" value="4FE4S_FER_1"/>
    <property type="match status" value="2"/>
</dbReference>
<accession>A0ABS7T3C8</accession>
<dbReference type="InterPro" id="IPR017900">
    <property type="entry name" value="4Fe4S_Fe_S_CS"/>
</dbReference>
<evidence type="ECO:0000256" key="7">
    <source>
        <dbReference type="SAM" id="MobiDB-lite"/>
    </source>
</evidence>
<dbReference type="Proteomes" id="UP001430954">
    <property type="component" value="Unassembled WGS sequence"/>
</dbReference>
<keyword evidence="6" id="KW-0249">Electron transport</keyword>
<feature type="domain" description="4Fe-4S ferredoxin-type" evidence="8">
    <location>
        <begin position="71"/>
        <end position="96"/>
    </location>
</feature>
<evidence type="ECO:0000256" key="5">
    <source>
        <dbReference type="ARBA" id="ARBA00023014"/>
    </source>
</evidence>
<dbReference type="InterPro" id="IPR012257">
    <property type="entry name" value="Glc_ox_4Fe-4S"/>
</dbReference>
<keyword evidence="3" id="KW-0677">Repeat</keyword>
<comment type="catalytic activity">
    <reaction evidence="6">
        <text>(R)-lactate + A = pyruvate + AH2</text>
        <dbReference type="Rhea" id="RHEA:15089"/>
        <dbReference type="ChEBI" id="CHEBI:13193"/>
        <dbReference type="ChEBI" id="CHEBI:15361"/>
        <dbReference type="ChEBI" id="CHEBI:16004"/>
        <dbReference type="ChEBI" id="CHEBI:17499"/>
    </reaction>
</comment>
<keyword evidence="1 6" id="KW-0004">4Fe-4S</keyword>
<evidence type="ECO:0000256" key="1">
    <source>
        <dbReference type="ARBA" id="ARBA00022485"/>
    </source>
</evidence>
<keyword evidence="6" id="KW-0813">Transport</keyword>